<accession>A0A5B7F0Z2</accession>
<organism evidence="2 3">
    <name type="scientific">Portunus trituberculatus</name>
    <name type="common">Swimming crab</name>
    <name type="synonym">Neptunus trituberculatus</name>
    <dbReference type="NCBI Taxonomy" id="210409"/>
    <lineage>
        <taxon>Eukaryota</taxon>
        <taxon>Metazoa</taxon>
        <taxon>Ecdysozoa</taxon>
        <taxon>Arthropoda</taxon>
        <taxon>Crustacea</taxon>
        <taxon>Multicrustacea</taxon>
        <taxon>Malacostraca</taxon>
        <taxon>Eumalacostraca</taxon>
        <taxon>Eucarida</taxon>
        <taxon>Decapoda</taxon>
        <taxon>Pleocyemata</taxon>
        <taxon>Brachyura</taxon>
        <taxon>Eubrachyura</taxon>
        <taxon>Portunoidea</taxon>
        <taxon>Portunidae</taxon>
        <taxon>Portuninae</taxon>
        <taxon>Portunus</taxon>
    </lineage>
</organism>
<sequence length="124" mass="13325">MFCTVVQYAVAAPHLCTMQDVATTKIRTSRKHPTINEARVPERCSLPKQHLNKQLESHGLNTILFLPRPVPTATPHLCTSSIRSDAGIQSPGPAGEDGVVSLHPASAPGQPLHALCRRVLPPGQ</sequence>
<dbReference type="AlphaFoldDB" id="A0A5B7F0Z2"/>
<reference evidence="2 3" key="1">
    <citation type="submission" date="2019-05" db="EMBL/GenBank/DDBJ databases">
        <title>Another draft genome of Portunus trituberculatus and its Hox gene families provides insights of decapod evolution.</title>
        <authorList>
            <person name="Jeong J.-H."/>
            <person name="Song I."/>
            <person name="Kim S."/>
            <person name="Choi T."/>
            <person name="Kim D."/>
            <person name="Ryu S."/>
            <person name="Kim W."/>
        </authorList>
    </citation>
    <scope>NUCLEOTIDE SEQUENCE [LARGE SCALE GENOMIC DNA]</scope>
    <source>
        <tissue evidence="2">Muscle</tissue>
    </source>
</reference>
<dbReference type="Proteomes" id="UP000324222">
    <property type="component" value="Unassembled WGS sequence"/>
</dbReference>
<proteinExistence type="predicted"/>
<comment type="caution">
    <text evidence="2">The sequence shown here is derived from an EMBL/GenBank/DDBJ whole genome shotgun (WGS) entry which is preliminary data.</text>
</comment>
<evidence type="ECO:0000256" key="1">
    <source>
        <dbReference type="SAM" id="MobiDB-lite"/>
    </source>
</evidence>
<gene>
    <name evidence="2" type="ORF">E2C01_032648</name>
</gene>
<feature type="region of interest" description="Disordered" evidence="1">
    <location>
        <begin position="76"/>
        <end position="108"/>
    </location>
</feature>
<protein>
    <submittedName>
        <fullName evidence="2">Uncharacterized protein</fullName>
    </submittedName>
</protein>
<name>A0A5B7F0Z2_PORTR</name>
<evidence type="ECO:0000313" key="3">
    <source>
        <dbReference type="Proteomes" id="UP000324222"/>
    </source>
</evidence>
<dbReference type="EMBL" id="VSRR010004267">
    <property type="protein sequence ID" value="MPC39127.1"/>
    <property type="molecule type" value="Genomic_DNA"/>
</dbReference>
<keyword evidence="3" id="KW-1185">Reference proteome</keyword>
<evidence type="ECO:0000313" key="2">
    <source>
        <dbReference type="EMBL" id="MPC39127.1"/>
    </source>
</evidence>